<keyword evidence="17" id="KW-1208">Phospholipid metabolism</keyword>
<evidence type="ECO:0000256" key="10">
    <source>
        <dbReference type="ARBA" id="ARBA00022679"/>
    </source>
</evidence>
<evidence type="ECO:0000256" key="2">
    <source>
        <dbReference type="ARBA" id="ARBA00004651"/>
    </source>
</evidence>
<keyword evidence="12 25" id="KW-0548">Nucleotidyltransferase</keyword>
<evidence type="ECO:0000256" key="15">
    <source>
        <dbReference type="ARBA" id="ARBA00023136"/>
    </source>
</evidence>
<keyword evidence="16" id="KW-0594">Phospholipid biosynthesis</keyword>
<evidence type="ECO:0000256" key="18">
    <source>
        <dbReference type="ARBA" id="ARBA00029893"/>
    </source>
</evidence>
<evidence type="ECO:0000256" key="1">
    <source>
        <dbReference type="ARBA" id="ARBA00001698"/>
    </source>
</evidence>
<organism evidence="25 26">
    <name type="scientific">Paenibacillus rhizosphaerae</name>
    <dbReference type="NCBI Taxonomy" id="297318"/>
    <lineage>
        <taxon>Bacteria</taxon>
        <taxon>Bacillati</taxon>
        <taxon>Bacillota</taxon>
        <taxon>Bacilli</taxon>
        <taxon>Bacillales</taxon>
        <taxon>Paenibacillaceae</taxon>
        <taxon>Paenibacillus</taxon>
    </lineage>
</organism>
<evidence type="ECO:0000256" key="17">
    <source>
        <dbReference type="ARBA" id="ARBA00023264"/>
    </source>
</evidence>
<protein>
    <recommendedName>
        <fullName evidence="7">Phosphatidate cytidylyltransferase</fullName>
        <ecNumber evidence="6">2.7.7.41</ecNumber>
    </recommendedName>
    <alternativeName>
        <fullName evidence="20">CDP-DAG synthase</fullName>
    </alternativeName>
    <alternativeName>
        <fullName evidence="22">CDP-DG synthase</fullName>
    </alternativeName>
    <alternativeName>
        <fullName evidence="18">CDP-diacylglycerol synthase</fullName>
    </alternativeName>
    <alternativeName>
        <fullName evidence="21">CDP-diglyceride pyrophosphorylase</fullName>
    </alternativeName>
    <alternativeName>
        <fullName evidence="23">CDP-diglyceride synthase</fullName>
    </alternativeName>
    <alternativeName>
        <fullName evidence="19">CTP:phosphatidate cytidylyltransferase</fullName>
    </alternativeName>
</protein>
<evidence type="ECO:0000256" key="19">
    <source>
        <dbReference type="ARBA" id="ARBA00031825"/>
    </source>
</evidence>
<keyword evidence="9" id="KW-0444">Lipid biosynthesis</keyword>
<evidence type="ECO:0000256" key="12">
    <source>
        <dbReference type="ARBA" id="ARBA00022695"/>
    </source>
</evidence>
<evidence type="ECO:0000256" key="11">
    <source>
        <dbReference type="ARBA" id="ARBA00022692"/>
    </source>
</evidence>
<dbReference type="Proteomes" id="UP000187172">
    <property type="component" value="Unassembled WGS sequence"/>
</dbReference>
<gene>
    <name evidence="25" type="ORF">BK138_07925</name>
</gene>
<feature type="transmembrane region" description="Helical" evidence="24">
    <location>
        <begin position="136"/>
        <end position="155"/>
    </location>
</feature>
<keyword evidence="13 24" id="KW-1133">Transmembrane helix</keyword>
<evidence type="ECO:0000256" key="22">
    <source>
        <dbReference type="ARBA" id="ARBA00032743"/>
    </source>
</evidence>
<evidence type="ECO:0000256" key="9">
    <source>
        <dbReference type="ARBA" id="ARBA00022516"/>
    </source>
</evidence>
<evidence type="ECO:0000256" key="21">
    <source>
        <dbReference type="ARBA" id="ARBA00032396"/>
    </source>
</evidence>
<keyword evidence="11 24" id="KW-0812">Transmembrane</keyword>
<evidence type="ECO:0000256" key="14">
    <source>
        <dbReference type="ARBA" id="ARBA00023098"/>
    </source>
</evidence>
<keyword evidence="14" id="KW-0443">Lipid metabolism</keyword>
<reference evidence="25 26" key="1">
    <citation type="submission" date="2016-11" db="EMBL/GenBank/DDBJ databases">
        <title>Paenibacillus species isolates.</title>
        <authorList>
            <person name="Beno S.M."/>
        </authorList>
    </citation>
    <scope>NUCLEOTIDE SEQUENCE [LARGE SCALE GENOMIC DNA]</scope>
    <source>
        <strain evidence="25 26">FSL R5-0378</strain>
    </source>
</reference>
<evidence type="ECO:0000256" key="5">
    <source>
        <dbReference type="ARBA" id="ARBA00010185"/>
    </source>
</evidence>
<proteinExistence type="inferred from homology"/>
<evidence type="ECO:0000313" key="26">
    <source>
        <dbReference type="Proteomes" id="UP000187172"/>
    </source>
</evidence>
<feature type="transmembrane region" description="Helical" evidence="24">
    <location>
        <begin position="176"/>
        <end position="195"/>
    </location>
</feature>
<feature type="transmembrane region" description="Helical" evidence="24">
    <location>
        <begin position="6"/>
        <end position="38"/>
    </location>
</feature>
<comment type="similarity">
    <text evidence="5">Belongs to the CDS family.</text>
</comment>
<evidence type="ECO:0000256" key="16">
    <source>
        <dbReference type="ARBA" id="ARBA00023209"/>
    </source>
</evidence>
<keyword evidence="10 25" id="KW-0808">Transferase</keyword>
<dbReference type="GO" id="GO:0016024">
    <property type="term" value="P:CDP-diacylglycerol biosynthetic process"/>
    <property type="evidence" value="ECO:0007669"/>
    <property type="project" value="TreeGrafter"/>
</dbReference>
<keyword evidence="8" id="KW-1003">Cell membrane</keyword>
<evidence type="ECO:0000256" key="3">
    <source>
        <dbReference type="ARBA" id="ARBA00005119"/>
    </source>
</evidence>
<dbReference type="PANTHER" id="PTHR46382:SF1">
    <property type="entry name" value="PHOSPHATIDATE CYTIDYLYLTRANSFERASE"/>
    <property type="match status" value="1"/>
</dbReference>
<comment type="catalytic activity">
    <reaction evidence="1">
        <text>a 1,2-diacyl-sn-glycero-3-phosphate + CTP + H(+) = a CDP-1,2-diacyl-sn-glycerol + diphosphate</text>
        <dbReference type="Rhea" id="RHEA:16229"/>
        <dbReference type="ChEBI" id="CHEBI:15378"/>
        <dbReference type="ChEBI" id="CHEBI:33019"/>
        <dbReference type="ChEBI" id="CHEBI:37563"/>
        <dbReference type="ChEBI" id="CHEBI:58332"/>
        <dbReference type="ChEBI" id="CHEBI:58608"/>
        <dbReference type="EC" id="2.7.7.41"/>
    </reaction>
</comment>
<sequence length="266" mass="28824">MKQRLITGIVAGVVFLGFCLLGGLPYHILVLAMAMIGYYEFVKMTRVSPFSGTAMLGYLGVLVFMFPWKLLDINFPLPLGHVIWLLLFLFLLVTVVTKNKVDIQMTSLLFLGAVYVGVGFSYIAESRSAPDGHGVFWTFLLLVSIWASDAGAYFVGKWIGSHKLWPAISPNKTIEGALGGVIIAMLTSAVFALLSGGLLTIGRALAIGLACAVAGQLGDLVQSAYKRVYGIKDSGNLLPGHGGILDRCDSWIIVFPFVHIMMLMPY</sequence>
<name>A0A1R1F394_9BACL</name>
<dbReference type="Pfam" id="PF01148">
    <property type="entry name" value="CTP_transf_1"/>
    <property type="match status" value="1"/>
</dbReference>
<evidence type="ECO:0000256" key="4">
    <source>
        <dbReference type="ARBA" id="ARBA00005189"/>
    </source>
</evidence>
<dbReference type="EMBL" id="MRTP01000001">
    <property type="protein sequence ID" value="OMF58436.1"/>
    <property type="molecule type" value="Genomic_DNA"/>
</dbReference>
<evidence type="ECO:0000256" key="7">
    <source>
        <dbReference type="ARBA" id="ARBA00019373"/>
    </source>
</evidence>
<dbReference type="GO" id="GO:0004605">
    <property type="term" value="F:phosphatidate cytidylyltransferase activity"/>
    <property type="evidence" value="ECO:0007669"/>
    <property type="project" value="UniProtKB-EC"/>
</dbReference>
<dbReference type="STRING" id="297318.BK138_07925"/>
<comment type="pathway">
    <text evidence="3">Phospholipid metabolism; CDP-diacylglycerol biosynthesis; CDP-diacylglycerol from sn-glycerol 3-phosphate: step 3/3.</text>
</comment>
<comment type="pathway">
    <text evidence="4">Lipid metabolism.</text>
</comment>
<dbReference type="GO" id="GO:0005886">
    <property type="term" value="C:plasma membrane"/>
    <property type="evidence" value="ECO:0007669"/>
    <property type="project" value="UniProtKB-SubCell"/>
</dbReference>
<keyword evidence="26" id="KW-1185">Reference proteome</keyword>
<dbReference type="AlphaFoldDB" id="A0A1R1F394"/>
<evidence type="ECO:0000256" key="8">
    <source>
        <dbReference type="ARBA" id="ARBA00022475"/>
    </source>
</evidence>
<evidence type="ECO:0000256" key="20">
    <source>
        <dbReference type="ARBA" id="ARBA00032253"/>
    </source>
</evidence>
<dbReference type="EC" id="2.7.7.41" evidence="6"/>
<evidence type="ECO:0000256" key="23">
    <source>
        <dbReference type="ARBA" id="ARBA00033406"/>
    </source>
</evidence>
<evidence type="ECO:0000256" key="13">
    <source>
        <dbReference type="ARBA" id="ARBA00022989"/>
    </source>
</evidence>
<evidence type="ECO:0000313" key="25">
    <source>
        <dbReference type="EMBL" id="OMF58436.1"/>
    </source>
</evidence>
<dbReference type="RefSeq" id="WP_076168071.1">
    <property type="nucleotide sequence ID" value="NZ_MRTP01000001.1"/>
</dbReference>
<comment type="subcellular location">
    <subcellularLocation>
        <location evidence="2">Cell membrane</location>
        <topology evidence="2">Multi-pass membrane protein</topology>
    </subcellularLocation>
</comment>
<feature type="transmembrane region" description="Helical" evidence="24">
    <location>
        <begin position="108"/>
        <end position="124"/>
    </location>
</feature>
<feature type="transmembrane region" description="Helical" evidence="24">
    <location>
        <begin position="77"/>
        <end position="96"/>
    </location>
</feature>
<feature type="transmembrane region" description="Helical" evidence="24">
    <location>
        <begin position="50"/>
        <end position="71"/>
    </location>
</feature>
<accession>A0A1R1F394</accession>
<keyword evidence="15 24" id="KW-0472">Membrane</keyword>
<evidence type="ECO:0000256" key="24">
    <source>
        <dbReference type="SAM" id="Phobius"/>
    </source>
</evidence>
<evidence type="ECO:0000256" key="6">
    <source>
        <dbReference type="ARBA" id="ARBA00012487"/>
    </source>
</evidence>
<comment type="caution">
    <text evidence="25">The sequence shown here is derived from an EMBL/GenBank/DDBJ whole genome shotgun (WGS) entry which is preliminary data.</text>
</comment>
<dbReference type="PANTHER" id="PTHR46382">
    <property type="entry name" value="PHOSPHATIDATE CYTIDYLYLTRANSFERASE"/>
    <property type="match status" value="1"/>
</dbReference>